<proteinExistence type="predicted"/>
<dbReference type="EMBL" id="JADNRY010000169">
    <property type="protein sequence ID" value="KAF9062537.1"/>
    <property type="molecule type" value="Genomic_DNA"/>
</dbReference>
<reference evidence="4" key="1">
    <citation type="submission" date="2020-11" db="EMBL/GenBank/DDBJ databases">
        <authorList>
            <consortium name="DOE Joint Genome Institute"/>
            <person name="Ahrendt S."/>
            <person name="Riley R."/>
            <person name="Andreopoulos W."/>
            <person name="Labutti K."/>
            <person name="Pangilinan J."/>
            <person name="Ruiz-Duenas F.J."/>
            <person name="Barrasa J.M."/>
            <person name="Sanchez-Garcia M."/>
            <person name="Camarero S."/>
            <person name="Miyauchi S."/>
            <person name="Serrano A."/>
            <person name="Linde D."/>
            <person name="Babiker R."/>
            <person name="Drula E."/>
            <person name="Ayuso-Fernandez I."/>
            <person name="Pacheco R."/>
            <person name="Padilla G."/>
            <person name="Ferreira P."/>
            <person name="Barriuso J."/>
            <person name="Kellner H."/>
            <person name="Castanera R."/>
            <person name="Alfaro M."/>
            <person name="Ramirez L."/>
            <person name="Pisabarro A.G."/>
            <person name="Kuo A."/>
            <person name="Tritt A."/>
            <person name="Lipzen A."/>
            <person name="He G."/>
            <person name="Yan M."/>
            <person name="Ng V."/>
            <person name="Cullen D."/>
            <person name="Martin F."/>
            <person name="Rosso M.-N."/>
            <person name="Henrissat B."/>
            <person name="Hibbett D."/>
            <person name="Martinez A.T."/>
            <person name="Grigoriev I.V."/>
        </authorList>
    </citation>
    <scope>NUCLEOTIDE SEQUENCE</scope>
    <source>
        <strain evidence="4">AH 40177</strain>
    </source>
</reference>
<evidence type="ECO:0000313" key="4">
    <source>
        <dbReference type="EMBL" id="KAF9062537.1"/>
    </source>
</evidence>
<keyword evidence="1" id="KW-0472">Membrane</keyword>
<dbReference type="Proteomes" id="UP000772434">
    <property type="component" value="Unassembled WGS sequence"/>
</dbReference>
<accession>A0A9P5U1J8</accession>
<feature type="signal peptide" evidence="2">
    <location>
        <begin position="1"/>
        <end position="23"/>
    </location>
</feature>
<dbReference type="PANTHER" id="PTHR40465">
    <property type="entry name" value="CHROMOSOME 1, WHOLE GENOME SHOTGUN SEQUENCE"/>
    <property type="match status" value="1"/>
</dbReference>
<organism evidence="4 5">
    <name type="scientific">Rhodocollybia butyracea</name>
    <dbReference type="NCBI Taxonomy" id="206335"/>
    <lineage>
        <taxon>Eukaryota</taxon>
        <taxon>Fungi</taxon>
        <taxon>Dikarya</taxon>
        <taxon>Basidiomycota</taxon>
        <taxon>Agaricomycotina</taxon>
        <taxon>Agaricomycetes</taxon>
        <taxon>Agaricomycetidae</taxon>
        <taxon>Agaricales</taxon>
        <taxon>Marasmiineae</taxon>
        <taxon>Omphalotaceae</taxon>
        <taxon>Rhodocollybia</taxon>
    </lineage>
</organism>
<keyword evidence="5" id="KW-1185">Reference proteome</keyword>
<evidence type="ECO:0000313" key="5">
    <source>
        <dbReference type="Proteomes" id="UP000772434"/>
    </source>
</evidence>
<keyword evidence="1" id="KW-0812">Transmembrane</keyword>
<evidence type="ECO:0000259" key="3">
    <source>
        <dbReference type="Pfam" id="PF20152"/>
    </source>
</evidence>
<dbReference type="Pfam" id="PF20152">
    <property type="entry name" value="DUF6534"/>
    <property type="match status" value="1"/>
</dbReference>
<dbReference type="OrthoDB" id="2536347at2759"/>
<name>A0A9P5U1J8_9AGAR</name>
<sequence>MSVRSGPLVLAYLLHWGLLGTLSVQIFNNQDHMADLYYLAFPNDRRTVKCIVYSIFTTEVVQSILVTRDAFAIYGYGFGNFNSLTDMHLDWLTVPVMSGIVAFAGQTFYAYRISILSNSKAVPVLILLSSKTSIAVGIWCGTAALGDIVIAVCMTYYLSHRDSGFSRTHSIITKYIRLTIETGSITACLEAVGDVWVAGKERAGIARLANVIVKWNQLFGLKSFHKQLRFKPLILIMK</sequence>
<dbReference type="InterPro" id="IPR045339">
    <property type="entry name" value="DUF6534"/>
</dbReference>
<feature type="transmembrane region" description="Helical" evidence="1">
    <location>
        <begin position="91"/>
        <end position="111"/>
    </location>
</feature>
<keyword evidence="1" id="KW-1133">Transmembrane helix</keyword>
<keyword evidence="2" id="KW-0732">Signal</keyword>
<gene>
    <name evidence="4" type="ORF">BDP27DRAFT_1368762</name>
</gene>
<comment type="caution">
    <text evidence="4">The sequence shown here is derived from an EMBL/GenBank/DDBJ whole genome shotgun (WGS) entry which is preliminary data.</text>
</comment>
<evidence type="ECO:0000256" key="1">
    <source>
        <dbReference type="SAM" id="Phobius"/>
    </source>
</evidence>
<feature type="domain" description="DUF6534" evidence="3">
    <location>
        <begin position="143"/>
        <end position="192"/>
    </location>
</feature>
<evidence type="ECO:0000256" key="2">
    <source>
        <dbReference type="SAM" id="SignalP"/>
    </source>
</evidence>
<protein>
    <recommendedName>
        <fullName evidence="3">DUF6534 domain-containing protein</fullName>
    </recommendedName>
</protein>
<feature type="transmembrane region" description="Helical" evidence="1">
    <location>
        <begin position="132"/>
        <end position="158"/>
    </location>
</feature>
<feature type="chain" id="PRO_5040276328" description="DUF6534 domain-containing protein" evidence="2">
    <location>
        <begin position="24"/>
        <end position="238"/>
    </location>
</feature>
<dbReference type="PANTHER" id="PTHR40465:SF1">
    <property type="entry name" value="DUF6534 DOMAIN-CONTAINING PROTEIN"/>
    <property type="match status" value="1"/>
</dbReference>
<dbReference type="AlphaFoldDB" id="A0A9P5U1J8"/>